<keyword evidence="2" id="KW-0808">Transferase</keyword>
<evidence type="ECO:0000256" key="1">
    <source>
        <dbReference type="SAM" id="MobiDB-lite"/>
    </source>
</evidence>
<dbReference type="GO" id="GO:0016740">
    <property type="term" value="F:transferase activity"/>
    <property type="evidence" value="ECO:0007669"/>
    <property type="project" value="UniProtKB-KW"/>
</dbReference>
<feature type="compositionally biased region" description="Low complexity" evidence="1">
    <location>
        <begin position="338"/>
        <end position="348"/>
    </location>
</feature>
<dbReference type="Gene3D" id="3.30.1540.10">
    <property type="entry name" value="formyl-coa transferase, domain 3"/>
    <property type="match status" value="1"/>
</dbReference>
<dbReference type="EMBL" id="CP109546">
    <property type="protein sequence ID" value="WTZ15027.1"/>
    <property type="molecule type" value="Genomic_DNA"/>
</dbReference>
<dbReference type="SUPFAM" id="SSF89796">
    <property type="entry name" value="CoA-transferase family III (CaiB/BaiF)"/>
    <property type="match status" value="1"/>
</dbReference>
<protein>
    <submittedName>
        <fullName evidence="2">CoA transferase</fullName>
    </submittedName>
</protein>
<feature type="region of interest" description="Disordered" evidence="1">
    <location>
        <begin position="338"/>
        <end position="359"/>
    </location>
</feature>
<dbReference type="InterPro" id="IPR023606">
    <property type="entry name" value="CoA-Trfase_III_dom_1_sf"/>
</dbReference>
<dbReference type="PANTHER" id="PTHR48228:SF5">
    <property type="entry name" value="ALPHA-METHYLACYL-COA RACEMASE"/>
    <property type="match status" value="1"/>
</dbReference>
<dbReference type="InterPro" id="IPR050509">
    <property type="entry name" value="CoA-transferase_III"/>
</dbReference>
<dbReference type="InterPro" id="IPR044855">
    <property type="entry name" value="CoA-Trfase_III_dom3_sf"/>
</dbReference>
<dbReference type="Gene3D" id="3.40.50.10540">
    <property type="entry name" value="Crotonobetainyl-coa:carnitine coa-transferase, domain 1"/>
    <property type="match status" value="1"/>
</dbReference>
<name>A0AAU3IEA2_9ACTN</name>
<accession>A0AAU3IEA2</accession>
<dbReference type="AlphaFoldDB" id="A0AAU3IEA2"/>
<gene>
    <name evidence="2" type="ORF">OG699_36700</name>
</gene>
<sequence length="402" mass="42130">MSGPLDGVRVVEIAGVGPAPFAAMLLADMGAEVIRVDRVDAAESSPGMEDPRFRIPERSRSSVAVDLKSPEGAEIVLRLAGTADAVIEGFRPGVAERLGIGPEACRARNPRLVYGRMTGWGQRGPLSGRAGHDINFISVAGALHPVGLAGQPPVPPVNLVGEGGGGMLLAYGIVCALLEARRSGTGQVVDAGIVDGAAVLLASVLGMRAAGTWNTERGTNLLDSGAPFYGTYRCADGEYVAVGAAERPFFDRLLKTLGVDDDPRVAGSRLDPGRWDAMKECIAEAFAARSRAEWTAVFEDVDACVTPVLSLDEVAGHPHNRARGTFLDLEGVVHPAAAPRFSRTRTAAPRPPAAPGRDSADVLRAAGYTHQQITGFVERRVVVCQDRTAGSVVDRTGGRTPC</sequence>
<proteinExistence type="predicted"/>
<dbReference type="Pfam" id="PF02515">
    <property type="entry name" value="CoA_transf_3"/>
    <property type="match status" value="1"/>
</dbReference>
<reference evidence="2" key="1">
    <citation type="submission" date="2022-10" db="EMBL/GenBank/DDBJ databases">
        <title>The complete genomes of actinobacterial strains from the NBC collection.</title>
        <authorList>
            <person name="Joergensen T.S."/>
            <person name="Alvarez Arevalo M."/>
            <person name="Sterndorff E.B."/>
            <person name="Faurdal D."/>
            <person name="Vuksanovic O."/>
            <person name="Mourched A.-S."/>
            <person name="Charusanti P."/>
            <person name="Shaw S."/>
            <person name="Blin K."/>
            <person name="Weber T."/>
        </authorList>
    </citation>
    <scope>NUCLEOTIDE SEQUENCE</scope>
    <source>
        <strain evidence="2">NBC_01393</strain>
    </source>
</reference>
<organism evidence="2">
    <name type="scientific">Streptomyces sp. NBC_01393</name>
    <dbReference type="NCBI Taxonomy" id="2903851"/>
    <lineage>
        <taxon>Bacteria</taxon>
        <taxon>Bacillati</taxon>
        <taxon>Actinomycetota</taxon>
        <taxon>Actinomycetes</taxon>
        <taxon>Kitasatosporales</taxon>
        <taxon>Streptomycetaceae</taxon>
        <taxon>Streptomyces</taxon>
    </lineage>
</organism>
<evidence type="ECO:0000313" key="2">
    <source>
        <dbReference type="EMBL" id="WTZ15027.1"/>
    </source>
</evidence>
<dbReference type="PANTHER" id="PTHR48228">
    <property type="entry name" value="SUCCINYL-COA--D-CITRAMALATE COA-TRANSFERASE"/>
    <property type="match status" value="1"/>
</dbReference>
<dbReference type="InterPro" id="IPR003673">
    <property type="entry name" value="CoA-Trfase_fam_III"/>
</dbReference>